<dbReference type="Proteomes" id="UP000246635">
    <property type="component" value="Unassembled WGS sequence"/>
</dbReference>
<dbReference type="EMBL" id="QGTQ01000023">
    <property type="protein sequence ID" value="PWV95990.1"/>
    <property type="molecule type" value="Genomic_DNA"/>
</dbReference>
<protein>
    <recommendedName>
        <fullName evidence="4">Copper amine oxidase-like protein</fullName>
    </recommendedName>
</protein>
<dbReference type="RefSeq" id="WP_110046143.1">
    <property type="nucleotide sequence ID" value="NZ_CP054613.1"/>
</dbReference>
<dbReference type="AlphaFoldDB" id="A0A2V2YXA1"/>
<keyword evidence="1" id="KW-0732">Signal</keyword>
<organism evidence="2 3">
    <name type="scientific">Paenibacillus cellulosilyticus</name>
    <dbReference type="NCBI Taxonomy" id="375489"/>
    <lineage>
        <taxon>Bacteria</taxon>
        <taxon>Bacillati</taxon>
        <taxon>Bacillota</taxon>
        <taxon>Bacilli</taxon>
        <taxon>Bacillales</taxon>
        <taxon>Paenibacillaceae</taxon>
        <taxon>Paenibacillus</taxon>
    </lineage>
</organism>
<evidence type="ECO:0008006" key="4">
    <source>
        <dbReference type="Google" id="ProtNLM"/>
    </source>
</evidence>
<feature type="chain" id="PRO_5015885561" description="Copper amine oxidase-like protein" evidence="1">
    <location>
        <begin position="25"/>
        <end position="199"/>
    </location>
</feature>
<keyword evidence="3" id="KW-1185">Reference proteome</keyword>
<reference evidence="2 3" key="1">
    <citation type="submission" date="2018-05" db="EMBL/GenBank/DDBJ databases">
        <title>Genomic Encyclopedia of Type Strains, Phase III (KMG-III): the genomes of soil and plant-associated and newly described type strains.</title>
        <authorList>
            <person name="Whitman W."/>
        </authorList>
    </citation>
    <scope>NUCLEOTIDE SEQUENCE [LARGE SCALE GENOMIC DNA]</scope>
    <source>
        <strain evidence="2 3">CECT 5696</strain>
    </source>
</reference>
<accession>A0A2V2YXA1</accession>
<dbReference type="OrthoDB" id="2677881at2"/>
<name>A0A2V2YXA1_9BACL</name>
<evidence type="ECO:0000313" key="2">
    <source>
        <dbReference type="EMBL" id="PWV95990.1"/>
    </source>
</evidence>
<feature type="signal peptide" evidence="1">
    <location>
        <begin position="1"/>
        <end position="24"/>
    </location>
</feature>
<sequence>MRAKTFKTVLVSVVALCCFGTSMAYGDALTKKIRVFMNGQELFNLGVVVDDKPYLAVDAVAKQYKGITAWDEKKQTLSIDTPNVHMATRETKEGGSIFGAVAKNQKVSFNVFTQIDSLDTDISSFKITLVDPYGSETLIEERKSGQSNFPEKGKTSFWINSAEITYKFTVSGDYTVRFYMKPVGDVNSYVVSEKLIICT</sequence>
<gene>
    <name evidence="2" type="ORF">DFQ01_12368</name>
</gene>
<proteinExistence type="predicted"/>
<evidence type="ECO:0000313" key="3">
    <source>
        <dbReference type="Proteomes" id="UP000246635"/>
    </source>
</evidence>
<evidence type="ECO:0000256" key="1">
    <source>
        <dbReference type="SAM" id="SignalP"/>
    </source>
</evidence>
<comment type="caution">
    <text evidence="2">The sequence shown here is derived from an EMBL/GenBank/DDBJ whole genome shotgun (WGS) entry which is preliminary data.</text>
</comment>